<evidence type="ECO:0000313" key="2">
    <source>
        <dbReference type="EMBL" id="EGW07530.1"/>
    </source>
</evidence>
<dbReference type="PANTHER" id="PTHR10528">
    <property type="entry name" value="AF4/FMR2 FAMILY MEMBER"/>
    <property type="match status" value="1"/>
</dbReference>
<dbReference type="Pfam" id="PF05110">
    <property type="entry name" value="AF-4"/>
    <property type="match status" value="1"/>
</dbReference>
<dbReference type="InParanoid" id="G3IKU9"/>
<protein>
    <submittedName>
        <fullName evidence="2">AF4/FMR2 family member 1</fullName>
    </submittedName>
</protein>
<sequence>MASPAVAGRSSEGVVRLPASRTTLRLQDAAEVPAGAPGSPTAKGDELSSRIQNMLGDYEEMKEFLSTKSCSKRLEGSEDRPGKPKYPLFHDRGSSIPSSSFRTHVYHQPIHTSSVPGPLSVGNISHSPKMAPPRMEPVPSLHAKNYGPPDSQRLTQDRLSQEGHCSNHTKCDRRADGDSAPEMKLSPLISSLPSPVPPLSPVHSRLQGSSKVPGGSTSNKSYNVATSSKDLVGKVQDNETPHDSLVAATSLGVAPSQPPSQTFPPPPLPSKSVAMQQKPTAYVRPMDGQDQAPSESPELKPPLEDYGQQSFEKPDVKVPAKAKLTRLRMPSQEVEYSPEGLETKEHSAEVLGIVFVVEAGLEGSWKCKALQEVDPYHQAGLPGQDTKIKLVEEMYLFCLSTEEPEIIDFSLGASRACQWTRFKTFVIIRESNGVTSSKKVGAAIQRAITLAKASIIPMRKGYNPYTVHAR</sequence>
<feature type="compositionally biased region" description="Polar residues" evidence="1">
    <location>
        <begin position="206"/>
        <end position="229"/>
    </location>
</feature>
<feature type="region of interest" description="Disordered" evidence="1">
    <location>
        <begin position="1"/>
        <end position="47"/>
    </location>
</feature>
<reference evidence="3" key="1">
    <citation type="journal article" date="2011" name="Nat. Biotechnol.">
        <title>The genomic sequence of the Chinese hamster ovary (CHO)-K1 cell line.</title>
        <authorList>
            <person name="Xu X."/>
            <person name="Nagarajan H."/>
            <person name="Lewis N.E."/>
            <person name="Pan S."/>
            <person name="Cai Z."/>
            <person name="Liu X."/>
            <person name="Chen W."/>
            <person name="Xie M."/>
            <person name="Wang W."/>
            <person name="Hammond S."/>
            <person name="Andersen M.R."/>
            <person name="Neff N."/>
            <person name="Passarelli B."/>
            <person name="Koh W."/>
            <person name="Fan H.C."/>
            <person name="Wang J."/>
            <person name="Gui Y."/>
            <person name="Lee K.H."/>
            <person name="Betenbaugh M.J."/>
            <person name="Quake S.R."/>
            <person name="Famili I."/>
            <person name="Palsson B.O."/>
            <person name="Wang J."/>
        </authorList>
    </citation>
    <scope>NUCLEOTIDE SEQUENCE [LARGE SCALE GENOMIC DNA]</scope>
    <source>
        <strain evidence="3">CHO K1 cell line</strain>
    </source>
</reference>
<dbReference type="PANTHER" id="PTHR10528:SF6">
    <property type="entry name" value="AF4_FMR2 FAMILY MEMBER 1"/>
    <property type="match status" value="1"/>
</dbReference>
<dbReference type="Gene3D" id="3.30.160.20">
    <property type="match status" value="1"/>
</dbReference>
<dbReference type="Proteomes" id="UP000001075">
    <property type="component" value="Unassembled WGS sequence"/>
</dbReference>
<evidence type="ECO:0000256" key="1">
    <source>
        <dbReference type="SAM" id="MobiDB-lite"/>
    </source>
</evidence>
<feature type="compositionally biased region" description="Basic and acidic residues" evidence="1">
    <location>
        <begin position="72"/>
        <end position="93"/>
    </location>
</feature>
<dbReference type="GO" id="GO:0010468">
    <property type="term" value="P:regulation of gene expression"/>
    <property type="evidence" value="ECO:0007669"/>
    <property type="project" value="InterPro"/>
</dbReference>
<dbReference type="InterPro" id="IPR007797">
    <property type="entry name" value="AF4/FMR2"/>
</dbReference>
<feature type="compositionally biased region" description="Pro residues" evidence="1">
    <location>
        <begin position="256"/>
        <end position="269"/>
    </location>
</feature>
<organism evidence="2 3">
    <name type="scientific">Cricetulus griseus</name>
    <name type="common">Chinese hamster</name>
    <name type="synonym">Cricetulus barabensis griseus</name>
    <dbReference type="NCBI Taxonomy" id="10029"/>
    <lineage>
        <taxon>Eukaryota</taxon>
        <taxon>Metazoa</taxon>
        <taxon>Chordata</taxon>
        <taxon>Craniata</taxon>
        <taxon>Vertebrata</taxon>
        <taxon>Euteleostomi</taxon>
        <taxon>Mammalia</taxon>
        <taxon>Eutheria</taxon>
        <taxon>Euarchontoglires</taxon>
        <taxon>Glires</taxon>
        <taxon>Rodentia</taxon>
        <taxon>Myomorpha</taxon>
        <taxon>Muroidea</taxon>
        <taxon>Cricetidae</taxon>
        <taxon>Cricetinae</taxon>
        <taxon>Cricetulus</taxon>
    </lineage>
</organism>
<gene>
    <name evidence="2" type="ORF">I79_024503</name>
</gene>
<dbReference type="AlphaFoldDB" id="G3IKU9"/>
<dbReference type="Gene3D" id="6.10.250.2670">
    <property type="match status" value="1"/>
</dbReference>
<accession>G3IKU9</accession>
<dbReference type="GO" id="GO:0032783">
    <property type="term" value="C:super elongation complex"/>
    <property type="evidence" value="ECO:0007669"/>
    <property type="project" value="TreeGrafter"/>
</dbReference>
<proteinExistence type="predicted"/>
<evidence type="ECO:0000313" key="3">
    <source>
        <dbReference type="Proteomes" id="UP000001075"/>
    </source>
</evidence>
<dbReference type="EMBL" id="JH003769">
    <property type="protein sequence ID" value="EGW07530.1"/>
    <property type="molecule type" value="Genomic_DNA"/>
</dbReference>
<dbReference type="STRING" id="10029.G3IKU9"/>
<name>G3IKU9_CRIGR</name>
<feature type="region of interest" description="Disordered" evidence="1">
    <location>
        <begin position="66"/>
        <end position="309"/>
    </location>
</feature>